<organism evidence="1 2">
    <name type="scientific">Fusarium decemcellulare</name>
    <dbReference type="NCBI Taxonomy" id="57161"/>
    <lineage>
        <taxon>Eukaryota</taxon>
        <taxon>Fungi</taxon>
        <taxon>Dikarya</taxon>
        <taxon>Ascomycota</taxon>
        <taxon>Pezizomycotina</taxon>
        <taxon>Sordariomycetes</taxon>
        <taxon>Hypocreomycetidae</taxon>
        <taxon>Hypocreales</taxon>
        <taxon>Nectriaceae</taxon>
        <taxon>Fusarium</taxon>
        <taxon>Fusarium decemcellulare species complex</taxon>
    </lineage>
</organism>
<proteinExistence type="predicted"/>
<protein>
    <submittedName>
        <fullName evidence="1">Uncharacterized protein</fullName>
    </submittedName>
</protein>
<keyword evidence="2" id="KW-1185">Reference proteome</keyword>
<accession>A0ACC1SXL9</accession>
<sequence length="829" mass="92703">MSGIVDRNLWDDPFEFISFSDLTFPATLFEGEDPILDANGAGWSWSSMQEWADASFRPKPLESLDPEDIEKEAAAADGHRFCCFGMLADVSIKLVGDMLALQSKIDASLIHQIFNISRHIEYFMLKFSDGGLFAQVNELASQGLAQLNDITSVELVAFVETERLQRVFARAKKPSEATLKVQVNFYGSVDDAAAVGQKLGAAKLFLQDPEHGAETFDYCNPHVAKFPGIEEPTPTSILPALSAGDSKPPRPTREGQEDYDQAISAIYHSLIRHQETALFFMMQREGGPIPPEFCLWEPERNIATPIHRLTGAESVEQPSELGGGILADDMGMGKSLSTLALITVTLEDAHLWSQELTQNCRKVRSRATLVIVPSTLIMNSWLTEIERHLSKSVIVGKYYGKDRNSRVEDYLDYDIVFTTYHTLAASMNKPHSIIFGMRWFRIVLDEAHMIRRRETTLHQAANQLSAHYRWCLTGTPIQNHLADLGSLLAFLGISQLENKAVFRNHMVLPFADDVVEASKKFVLLLDCRHHYVTLTEGERRQYDETLATMTAFIRKKASLNPENRNSFGIFQAQLQLRLLCNHGTFQKLFAKDFQRDRQAEREEFLYSLGSNAGVTCSMCGIPIPVFDLLGGSNTYDHPCGHKLCQDCILQSQDDGVVRSGIFTAPCPLCKNMVRQFPCLNDQKPSRDPGIDAEGHFNEAGFSSKMTALMKDLEGNPSNAKRFVADSRYSILLMSTGVGAFGLNLTAASHVYILEPQWNPSVESQAIGRVSRLGQEKAVTVTRYIVRGTVEIQMHSQQIRKVELAKLGFQDDISISLHELQHKLPKGNFI</sequence>
<evidence type="ECO:0000313" key="2">
    <source>
        <dbReference type="Proteomes" id="UP001148629"/>
    </source>
</evidence>
<gene>
    <name evidence="1" type="ORF">NM208_g940</name>
</gene>
<dbReference type="Proteomes" id="UP001148629">
    <property type="component" value="Unassembled WGS sequence"/>
</dbReference>
<name>A0ACC1SXL9_9HYPO</name>
<comment type="caution">
    <text evidence="1">The sequence shown here is derived from an EMBL/GenBank/DDBJ whole genome shotgun (WGS) entry which is preliminary data.</text>
</comment>
<evidence type="ECO:0000313" key="1">
    <source>
        <dbReference type="EMBL" id="KAJ3548576.1"/>
    </source>
</evidence>
<dbReference type="EMBL" id="JANRMS010000044">
    <property type="protein sequence ID" value="KAJ3548576.1"/>
    <property type="molecule type" value="Genomic_DNA"/>
</dbReference>
<reference evidence="1" key="1">
    <citation type="submission" date="2022-08" db="EMBL/GenBank/DDBJ databases">
        <title>Genome Sequence of Fusarium decemcellulare.</title>
        <authorList>
            <person name="Buettner E."/>
        </authorList>
    </citation>
    <scope>NUCLEOTIDE SEQUENCE</scope>
    <source>
        <strain evidence="1">Babe19</strain>
    </source>
</reference>